<dbReference type="Proteomes" id="UP001148737">
    <property type="component" value="Unassembled WGS sequence"/>
</dbReference>
<organism evidence="1 2">
    <name type="scientific">Lecanicillium saksenae</name>
    <dbReference type="NCBI Taxonomy" id="468837"/>
    <lineage>
        <taxon>Eukaryota</taxon>
        <taxon>Fungi</taxon>
        <taxon>Dikarya</taxon>
        <taxon>Ascomycota</taxon>
        <taxon>Pezizomycotina</taxon>
        <taxon>Sordariomycetes</taxon>
        <taxon>Hypocreomycetidae</taxon>
        <taxon>Hypocreales</taxon>
        <taxon>Cordycipitaceae</taxon>
        <taxon>Lecanicillium</taxon>
    </lineage>
</organism>
<evidence type="ECO:0000313" key="2">
    <source>
        <dbReference type="Proteomes" id="UP001148737"/>
    </source>
</evidence>
<gene>
    <name evidence="1" type="ORF">NLG97_g6537</name>
</gene>
<keyword evidence="2" id="KW-1185">Reference proteome</keyword>
<dbReference type="EMBL" id="JANAKD010000877">
    <property type="protein sequence ID" value="KAJ3486821.1"/>
    <property type="molecule type" value="Genomic_DNA"/>
</dbReference>
<reference evidence="1" key="1">
    <citation type="submission" date="2022-07" db="EMBL/GenBank/DDBJ databases">
        <title>Genome Sequence of Lecanicillium saksenae.</title>
        <authorList>
            <person name="Buettner E."/>
        </authorList>
    </citation>
    <scope>NUCLEOTIDE SEQUENCE</scope>
    <source>
        <strain evidence="1">VT-O1</strain>
    </source>
</reference>
<name>A0ACC1QPH1_9HYPO</name>
<protein>
    <submittedName>
        <fullName evidence="1">Uncharacterized protein</fullName>
    </submittedName>
</protein>
<sequence>MQNWLKLAYLSLAAREAAASLLYASSYDGKISTLNVTDAAGSDNPSSMKIVTTSKGCGANPSWLRLDHANALLYCVDEGFDTGGSLSALRTNDDGSLTALDTEATKVSPVSAVFFGNHGLAMAHYDNAFTTWNVGNPSKLKNVQTQTFTGKGPDHDRQEGPHPHQAVLDPSGKYLLVPDLGTDQVHVFSFNANTLKFTAQTNLKVPGGYGPRHLAFASRGDKTFMYLMTEMANTIIGYQVTYANGIQFKQLFAHGTHGKGTTNKKGAEGSEIVVSSDNKFLIASSVGDLNLKIPAFGGSGTIKSDPLVNYAIEDDGSLTLLQEVPAGGNLPRQFSVNKAGTRVAVGLQNDHRVVVIERDPKTGKMGKFVAYANVSGEATCVVFNE</sequence>
<proteinExistence type="predicted"/>
<evidence type="ECO:0000313" key="1">
    <source>
        <dbReference type="EMBL" id="KAJ3486821.1"/>
    </source>
</evidence>
<accession>A0ACC1QPH1</accession>
<comment type="caution">
    <text evidence="1">The sequence shown here is derived from an EMBL/GenBank/DDBJ whole genome shotgun (WGS) entry which is preliminary data.</text>
</comment>